<dbReference type="Gene3D" id="2.60.40.2700">
    <property type="match status" value="1"/>
</dbReference>
<accession>A0A6A4ZIJ6</accession>
<dbReference type="EMBL" id="VJMH01002594">
    <property type="protein sequence ID" value="KAF0708223.1"/>
    <property type="molecule type" value="Genomic_DNA"/>
</dbReference>
<organism evidence="1">
    <name type="scientific">Aphanomyces stellatus</name>
    <dbReference type="NCBI Taxonomy" id="120398"/>
    <lineage>
        <taxon>Eukaryota</taxon>
        <taxon>Sar</taxon>
        <taxon>Stramenopiles</taxon>
        <taxon>Oomycota</taxon>
        <taxon>Saprolegniomycetes</taxon>
        <taxon>Saprolegniales</taxon>
        <taxon>Verrucalvaceae</taxon>
        <taxon>Aphanomyces</taxon>
    </lineage>
</organism>
<sequence length="200" mass="21986">MQTRSASSLLAHVHHLPGADSIVLQFNLLGLDRQLVRQVDEELSRVLVRIERFVNPPVKKRDLKYAAKKNPHLAPVPPPEATPAVIHFKTRADQALSPTSRVIDAFLAASFLEINSDVYRILHNQPRVKAVSLAVDTHFCGVPILPTVDLDFCTPAECTWVWRRGDDATAVVVGTDRMYTPTAADAGHALTVTCTPPRSA</sequence>
<gene>
    <name evidence="1" type="ORF">As57867_006398</name>
</gene>
<feature type="non-terminal residue" evidence="1">
    <location>
        <position position="200"/>
    </location>
</feature>
<evidence type="ECO:0000313" key="1">
    <source>
        <dbReference type="EMBL" id="KAF0708223.1"/>
    </source>
</evidence>
<name>A0A6A4ZIJ6_9STRA</name>
<protein>
    <submittedName>
        <fullName evidence="1">Uncharacterized protein</fullName>
    </submittedName>
</protein>
<dbReference type="OrthoDB" id="412787at2759"/>
<dbReference type="AlphaFoldDB" id="A0A6A4ZIJ6"/>
<comment type="caution">
    <text evidence="1">The sequence shown here is derived from an EMBL/GenBank/DDBJ whole genome shotgun (WGS) entry which is preliminary data.</text>
</comment>
<proteinExistence type="predicted"/>
<reference evidence="1" key="1">
    <citation type="submission" date="2019-06" db="EMBL/GenBank/DDBJ databases">
        <title>Genomics analysis of Aphanomyces spp. identifies a new class of oomycete effector associated with host adaptation.</title>
        <authorList>
            <person name="Gaulin E."/>
        </authorList>
    </citation>
    <scope>NUCLEOTIDE SEQUENCE</scope>
    <source>
        <strain evidence="1">CBS 578.67</strain>
    </source>
</reference>